<organism evidence="2 3">
    <name type="scientific">Phialemonium atrogriseum</name>
    <dbReference type="NCBI Taxonomy" id="1093897"/>
    <lineage>
        <taxon>Eukaryota</taxon>
        <taxon>Fungi</taxon>
        <taxon>Dikarya</taxon>
        <taxon>Ascomycota</taxon>
        <taxon>Pezizomycotina</taxon>
        <taxon>Sordariomycetes</taxon>
        <taxon>Sordariomycetidae</taxon>
        <taxon>Cephalothecales</taxon>
        <taxon>Cephalothecaceae</taxon>
        <taxon>Phialemonium</taxon>
    </lineage>
</organism>
<evidence type="ECO:0008006" key="4">
    <source>
        <dbReference type="Google" id="ProtNLM"/>
    </source>
</evidence>
<evidence type="ECO:0000313" key="3">
    <source>
        <dbReference type="Proteomes" id="UP001244011"/>
    </source>
</evidence>
<dbReference type="GeneID" id="85306211"/>
<reference evidence="2" key="1">
    <citation type="submission" date="2023-06" db="EMBL/GenBank/DDBJ databases">
        <title>Genome-scale phylogeny and comparative genomics of the fungal order Sordariales.</title>
        <authorList>
            <consortium name="Lawrence Berkeley National Laboratory"/>
            <person name="Hensen N."/>
            <person name="Bonometti L."/>
            <person name="Westerberg I."/>
            <person name="Brannstrom I.O."/>
            <person name="Guillou S."/>
            <person name="Cros-Aarteil S."/>
            <person name="Calhoun S."/>
            <person name="Haridas S."/>
            <person name="Kuo A."/>
            <person name="Mondo S."/>
            <person name="Pangilinan J."/>
            <person name="Riley R."/>
            <person name="Labutti K."/>
            <person name="Andreopoulos B."/>
            <person name="Lipzen A."/>
            <person name="Chen C."/>
            <person name="Yanf M."/>
            <person name="Daum C."/>
            <person name="Ng V."/>
            <person name="Clum A."/>
            <person name="Steindorff A."/>
            <person name="Ohm R."/>
            <person name="Martin F."/>
            <person name="Silar P."/>
            <person name="Natvig D."/>
            <person name="Lalanne C."/>
            <person name="Gautier V."/>
            <person name="Ament-Velasquez S.L."/>
            <person name="Kruys A."/>
            <person name="Hutchinson M.I."/>
            <person name="Powell A.J."/>
            <person name="Barry K."/>
            <person name="Miller A.N."/>
            <person name="Grigoriev I.V."/>
            <person name="Debuchy R."/>
            <person name="Gladieux P."/>
            <person name="Thoren M.H."/>
            <person name="Johannesson H."/>
        </authorList>
    </citation>
    <scope>NUCLEOTIDE SEQUENCE</scope>
    <source>
        <strain evidence="2">8032-3</strain>
    </source>
</reference>
<feature type="region of interest" description="Disordered" evidence="1">
    <location>
        <begin position="1"/>
        <end position="25"/>
    </location>
</feature>
<keyword evidence="3" id="KW-1185">Reference proteome</keyword>
<dbReference type="PANTHER" id="PTHR38166:SF1">
    <property type="entry name" value="C2H2-TYPE DOMAIN-CONTAINING PROTEIN"/>
    <property type="match status" value="1"/>
</dbReference>
<gene>
    <name evidence="2" type="ORF">QBC33DRAFT_253387</name>
</gene>
<name>A0AAJ0BR16_9PEZI</name>
<dbReference type="PANTHER" id="PTHR38166">
    <property type="entry name" value="C2H2-TYPE DOMAIN-CONTAINING PROTEIN-RELATED"/>
    <property type="match status" value="1"/>
</dbReference>
<comment type="caution">
    <text evidence="2">The sequence shown here is derived from an EMBL/GenBank/DDBJ whole genome shotgun (WGS) entry which is preliminary data.</text>
</comment>
<proteinExistence type="predicted"/>
<dbReference type="AlphaFoldDB" id="A0AAJ0BR16"/>
<dbReference type="EMBL" id="MU839032">
    <property type="protein sequence ID" value="KAK1762893.1"/>
    <property type="molecule type" value="Genomic_DNA"/>
</dbReference>
<evidence type="ECO:0000313" key="2">
    <source>
        <dbReference type="EMBL" id="KAK1762893.1"/>
    </source>
</evidence>
<dbReference type="Proteomes" id="UP001244011">
    <property type="component" value="Unassembled WGS sequence"/>
</dbReference>
<sequence>MSSRRVRRAESDRGRSPAQAQQQVEPNVQALMKQISDVVIQRLDIKYAEKWPKEYDQYLACPFRRRNPDRYAHVLDYACTGHGFKNIADLRDHIKRVHSDKYGCSECKERYQCRDNSFAATEKKHKDECKQGAKGLLDVSHFKPEWMTPEEDRRYFKLDFRRMSGLNAEEQYFKICEAIWPGFSSRGLNIWSKPGDTVAKCHLAEVLQDPDLLAQFLGPLAEIAASRHGAGAGTGIQLLDGRHDQMSDFYSTETAQLMMFNGGTHNSNNGMFVPDFSDQSQWTYADSTQDELHQLGRIALPEVYTDKGTKDSAYESYETEDDRLMIEPPMSTSIFDGEYNYLSDLAVRGELQRELYLVDEFNDLDIHMGVDA</sequence>
<dbReference type="RefSeq" id="XP_060279106.1">
    <property type="nucleotide sequence ID" value="XM_060423024.1"/>
</dbReference>
<accession>A0AAJ0BR16</accession>
<evidence type="ECO:0000256" key="1">
    <source>
        <dbReference type="SAM" id="MobiDB-lite"/>
    </source>
</evidence>
<protein>
    <recommendedName>
        <fullName evidence="4">C2H2-type domain-containing protein</fullName>
    </recommendedName>
</protein>